<dbReference type="Pfam" id="PF01022">
    <property type="entry name" value="HTH_5"/>
    <property type="match status" value="1"/>
</dbReference>
<dbReference type="SUPFAM" id="SSF46785">
    <property type="entry name" value="Winged helix' DNA-binding domain"/>
    <property type="match status" value="1"/>
</dbReference>
<comment type="caution">
    <text evidence="3">The sequence shown here is derived from an EMBL/GenBank/DDBJ whole genome shotgun (WGS) entry which is preliminary data.</text>
</comment>
<dbReference type="GO" id="GO:0006355">
    <property type="term" value="P:regulation of DNA-templated transcription"/>
    <property type="evidence" value="ECO:0007669"/>
    <property type="project" value="InterPro"/>
</dbReference>
<feature type="domain" description="HTH arsR-type" evidence="1">
    <location>
        <begin position="153"/>
        <end position="192"/>
    </location>
</feature>
<accession>A0A3R9PDS0</accession>
<reference evidence="3 4" key="1">
    <citation type="submission" date="2018-10" db="EMBL/GenBank/DDBJ databases">
        <title>Co-occurring genomic capacity for anaerobic methane metabolism and dissimilatory sulfite reduction discovered in the Korarchaeota.</title>
        <authorList>
            <person name="Mckay L.J."/>
            <person name="Dlakic M."/>
            <person name="Fields M.W."/>
            <person name="Delmont T.O."/>
            <person name="Eren A.M."/>
            <person name="Jay Z.J."/>
            <person name="Klingelsmith K.B."/>
            <person name="Rusch D.B."/>
            <person name="Inskeep W.P."/>
        </authorList>
    </citation>
    <scope>NUCLEOTIDE SEQUENCE [LARGE SCALE GENOMIC DNA]</scope>
    <source>
        <strain evidence="3 4">WS</strain>
    </source>
</reference>
<dbReference type="InterPro" id="IPR010163">
    <property type="entry name" value="Csa3"/>
</dbReference>
<dbReference type="Pfam" id="PF22662">
    <property type="entry name" value="Csa3_N"/>
    <property type="match status" value="1"/>
</dbReference>
<evidence type="ECO:0000259" key="1">
    <source>
        <dbReference type="Pfam" id="PF01022"/>
    </source>
</evidence>
<dbReference type="InterPro" id="IPR001845">
    <property type="entry name" value="HTH_ArsR_DNA-bd_dom"/>
</dbReference>
<name>A0A3R9PDS0_9CREN</name>
<proteinExistence type="predicted"/>
<dbReference type="InterPro" id="IPR036388">
    <property type="entry name" value="WH-like_DNA-bd_sf"/>
</dbReference>
<dbReference type="AlphaFoldDB" id="A0A3R9PDS0"/>
<dbReference type="Gene3D" id="1.10.10.10">
    <property type="entry name" value="Winged helix-like DNA-binding domain superfamily/Winged helix DNA-binding domain"/>
    <property type="match status" value="1"/>
</dbReference>
<sequence length="211" mass="24176">MRVALISTLGFEEKFCYRAILRHGIKEGDRIILFTAELVEKVEKAYDWIRKLVQSSYGDSVRVDLIQLDPMNPVRSIKVVLKYLDELKDFKIIVNLSGGMRAIVIYVLLACMMRLREDMIIEVEAEDLSGLSKLDSKMLKLVKEGIKEEWIDLLECIAEGSGDVGSIARKLRKDKSTVRRQLSSLERSGLIRMKKRKPMTVELSELSELIL</sequence>
<gene>
    <name evidence="3" type="ORF">D9Q81_00440</name>
</gene>
<evidence type="ECO:0000259" key="2">
    <source>
        <dbReference type="Pfam" id="PF22662"/>
    </source>
</evidence>
<evidence type="ECO:0000313" key="4">
    <source>
        <dbReference type="Proteomes" id="UP000278149"/>
    </source>
</evidence>
<dbReference type="GO" id="GO:0003677">
    <property type="term" value="F:DNA binding"/>
    <property type="evidence" value="ECO:0007669"/>
    <property type="project" value="UniProtKB-KW"/>
</dbReference>
<dbReference type="EMBL" id="RCOR01000004">
    <property type="protein sequence ID" value="RSN70755.1"/>
    <property type="molecule type" value="Genomic_DNA"/>
</dbReference>
<dbReference type="NCBIfam" id="TIGR01884">
    <property type="entry name" value="cas_HTH"/>
    <property type="match status" value="1"/>
</dbReference>
<keyword evidence="3" id="KW-0238">DNA-binding</keyword>
<dbReference type="InterPro" id="IPR036390">
    <property type="entry name" value="WH_DNA-bd_sf"/>
</dbReference>
<dbReference type="RefSeq" id="WP_125740406.1">
    <property type="nucleotide sequence ID" value="NZ_RCOR01000004.1"/>
</dbReference>
<dbReference type="Gene3D" id="3.40.50.11700">
    <property type="match status" value="1"/>
</dbReference>
<feature type="domain" description="Csa3 N-terminal" evidence="2">
    <location>
        <begin position="4"/>
        <end position="120"/>
    </location>
</feature>
<organism evidence="3 4">
    <name type="scientific">Candidatus Korarchaeum cryptofilum</name>
    <dbReference type="NCBI Taxonomy" id="498846"/>
    <lineage>
        <taxon>Archaea</taxon>
        <taxon>Thermoproteota</taxon>
        <taxon>Candidatus Korarchaeia</taxon>
        <taxon>Candidatus Korarchaeales</taxon>
        <taxon>Candidatus Korarchaeaceae</taxon>
        <taxon>Candidatus Korarchaeum</taxon>
    </lineage>
</organism>
<dbReference type="Proteomes" id="UP000278149">
    <property type="component" value="Unassembled WGS sequence"/>
</dbReference>
<protein>
    <submittedName>
        <fullName evidence="3">CRISPR locus-related DNA-binding protein</fullName>
    </submittedName>
</protein>
<evidence type="ECO:0000313" key="3">
    <source>
        <dbReference type="EMBL" id="RSN70755.1"/>
    </source>
</evidence>
<dbReference type="InterPro" id="IPR054588">
    <property type="entry name" value="Csa3_N"/>
</dbReference>